<comment type="similarity">
    <text evidence="2 12">Belongs to the short-chain dehydrogenases/reductases (SDR) family. FabI subfamily.</text>
</comment>
<dbReference type="PIRSF" id="PIRSF000094">
    <property type="entry name" value="Enoyl-ACP_rdct"/>
    <property type="match status" value="1"/>
</dbReference>
<evidence type="ECO:0000256" key="4">
    <source>
        <dbReference type="ARBA" id="ARBA00022516"/>
    </source>
</evidence>
<evidence type="ECO:0000256" key="12">
    <source>
        <dbReference type="PIRNR" id="PIRNR000094"/>
    </source>
</evidence>
<evidence type="ECO:0000256" key="9">
    <source>
        <dbReference type="ARBA" id="ARBA00023098"/>
    </source>
</evidence>
<dbReference type="InterPro" id="IPR014358">
    <property type="entry name" value="Enoyl-ACP_Rdtase_NADH"/>
</dbReference>
<gene>
    <name evidence="13" type="primary">yjbW</name>
</gene>
<keyword evidence="10 12" id="KW-0275">Fatty acid biosynthesis</keyword>
<keyword evidence="7 12" id="KW-0560">Oxidoreductase</keyword>
<dbReference type="EC" id="1.3.1.9" evidence="12"/>
<reference evidence="13" key="1">
    <citation type="submission" date="1997-06" db="EMBL/GenBank/DDBJ databases">
        <title>Bacillus subtilis, genome sequencing.</title>
        <authorList>
            <person name="Joris B."/>
            <person name="Wanbutt R."/>
            <person name="Lardinois S."/>
            <person name="Brans A."/>
        </authorList>
    </citation>
    <scope>NUCLEOTIDE SEQUENCE</scope>
    <source>
        <strain evidence="13">168</strain>
    </source>
</reference>
<dbReference type="NCBIfam" id="NF006369">
    <property type="entry name" value="PRK08594.1"/>
    <property type="match status" value="1"/>
</dbReference>
<dbReference type="InterPro" id="IPR002347">
    <property type="entry name" value="SDR_fam"/>
</dbReference>
<dbReference type="EMBL" id="Z96075">
    <property type="protein sequence ID" value="CAB09508.1"/>
    <property type="molecule type" value="Genomic_DNA"/>
</dbReference>
<evidence type="ECO:0000256" key="7">
    <source>
        <dbReference type="ARBA" id="ARBA00023002"/>
    </source>
</evidence>
<evidence type="ECO:0000256" key="5">
    <source>
        <dbReference type="ARBA" id="ARBA00022832"/>
    </source>
</evidence>
<dbReference type="InterPro" id="IPR036291">
    <property type="entry name" value="NAD(P)-bd_dom_sf"/>
</dbReference>
<comment type="subunit">
    <text evidence="3">Homotetramer.</text>
</comment>
<evidence type="ECO:0000256" key="10">
    <source>
        <dbReference type="ARBA" id="ARBA00023160"/>
    </source>
</evidence>
<comment type="pathway">
    <text evidence="1">Lipid metabolism; fatty acid biosynthesis.</text>
</comment>
<name>A0A0A1HAY4_BACIU</name>
<evidence type="ECO:0000256" key="1">
    <source>
        <dbReference type="ARBA" id="ARBA00005194"/>
    </source>
</evidence>
<sequence>MSLLNIGGFIHMNFSLEGRNIVVMGVANKRSIAWGIARSLHEAGARLIFTYAGERLEKSVHELAGTLDRNDSIILPCDVTNDAEIETCFASIKEQVGVIHGIAHCIAFANKEELVGEYLNTNRDGFLLAHNISSYSLTAVVKAARPMMTEGGSIVTLTYLGGELVMPNYNVMGVAKASLDASVKYLAADLGKENIRVNSISAGPIRTLSAKGISDFNSILKDIEERAPLRRTTTPEEVGDTAAFLFSDMSRGITGENLHVDSGFHITAR</sequence>
<dbReference type="PRINTS" id="PR00081">
    <property type="entry name" value="GDHRDH"/>
</dbReference>
<comment type="function">
    <text evidence="11">Catalyzes the reduction of a carbon-carbon double bond in an enoyl moiety that is covalently linked to an acyl carrier protein (ACP). Involved in the elongation cycle of fatty acid which are used in the lipid metabolism.</text>
</comment>
<dbReference type="AlphaFoldDB" id="A0A0A1HAY4"/>
<evidence type="ECO:0000256" key="2">
    <source>
        <dbReference type="ARBA" id="ARBA00009233"/>
    </source>
</evidence>
<evidence type="ECO:0000256" key="11">
    <source>
        <dbReference type="ARBA" id="ARBA00024967"/>
    </source>
</evidence>
<dbReference type="GO" id="GO:0004318">
    <property type="term" value="F:enoyl-[acyl-carrier-protein] reductase (NADH) activity"/>
    <property type="evidence" value="ECO:0007669"/>
    <property type="project" value="UniProtKB-EC"/>
</dbReference>
<dbReference type="Gene3D" id="3.40.50.720">
    <property type="entry name" value="NAD(P)-binding Rossmann-like Domain"/>
    <property type="match status" value="1"/>
</dbReference>
<proteinExistence type="inferred from homology"/>
<evidence type="ECO:0000256" key="6">
    <source>
        <dbReference type="ARBA" id="ARBA00022857"/>
    </source>
</evidence>
<keyword evidence="9" id="KW-0443">Lipid metabolism</keyword>
<keyword evidence="6" id="KW-0521">NADP</keyword>
<accession>A0A0A1HAY4</accession>
<dbReference type="PANTHER" id="PTHR43159">
    <property type="entry name" value="ENOYL-[ACYL-CARRIER-PROTEIN] REDUCTASE"/>
    <property type="match status" value="1"/>
</dbReference>
<dbReference type="SUPFAM" id="SSF51735">
    <property type="entry name" value="NAD(P)-binding Rossmann-fold domains"/>
    <property type="match status" value="1"/>
</dbReference>
<comment type="catalytic activity">
    <reaction evidence="12">
        <text>a 2,3-saturated acyl-[ACP] + NAD(+) = a (2E)-enoyl-[ACP] + NADH + H(+)</text>
        <dbReference type="Rhea" id="RHEA:10240"/>
        <dbReference type="Rhea" id="RHEA-COMP:9925"/>
        <dbReference type="Rhea" id="RHEA-COMP:9926"/>
        <dbReference type="ChEBI" id="CHEBI:15378"/>
        <dbReference type="ChEBI" id="CHEBI:57540"/>
        <dbReference type="ChEBI" id="CHEBI:57945"/>
        <dbReference type="ChEBI" id="CHEBI:78784"/>
        <dbReference type="ChEBI" id="CHEBI:78785"/>
        <dbReference type="EC" id="1.3.1.9"/>
    </reaction>
</comment>
<keyword evidence="8 12" id="KW-0520">NAD</keyword>
<keyword evidence="4 12" id="KW-0444">Lipid biosynthesis</keyword>
<dbReference type="PANTHER" id="PTHR43159:SF2">
    <property type="entry name" value="ENOYL-[ACYL-CARRIER-PROTEIN] REDUCTASE [NADH], CHLOROPLASTIC"/>
    <property type="match status" value="1"/>
</dbReference>
<organism evidence="13">
    <name type="scientific">Bacillus subtilis</name>
    <dbReference type="NCBI Taxonomy" id="1423"/>
    <lineage>
        <taxon>Bacteria</taxon>
        <taxon>Bacillati</taxon>
        <taxon>Bacillota</taxon>
        <taxon>Bacilli</taxon>
        <taxon>Bacillales</taxon>
        <taxon>Bacillaceae</taxon>
        <taxon>Bacillus</taxon>
    </lineage>
</organism>
<evidence type="ECO:0000313" key="13">
    <source>
        <dbReference type="EMBL" id="CAB09508.1"/>
    </source>
</evidence>
<keyword evidence="5" id="KW-0276">Fatty acid metabolism</keyword>
<dbReference type="GO" id="GO:0006633">
    <property type="term" value="P:fatty acid biosynthetic process"/>
    <property type="evidence" value="ECO:0007669"/>
    <property type="project" value="UniProtKB-KW"/>
</dbReference>
<dbReference type="Pfam" id="PF13561">
    <property type="entry name" value="adh_short_C2"/>
    <property type="match status" value="1"/>
</dbReference>
<evidence type="ECO:0000256" key="3">
    <source>
        <dbReference type="ARBA" id="ARBA00011881"/>
    </source>
</evidence>
<evidence type="ECO:0000256" key="8">
    <source>
        <dbReference type="ARBA" id="ARBA00023027"/>
    </source>
</evidence>
<dbReference type="CDD" id="cd05372">
    <property type="entry name" value="ENR_SDR"/>
    <property type="match status" value="1"/>
</dbReference>
<dbReference type="FunFam" id="3.40.50.720:FF:000127">
    <property type="entry name" value="Enoyl-[acyl-carrier-protein] reductase [NADH]"/>
    <property type="match status" value="1"/>
</dbReference>
<protein>
    <recommendedName>
        <fullName evidence="12">Enoyl-[acyl-carrier-protein] reductase [NADH]</fullName>
        <ecNumber evidence="12">1.3.1.9</ecNumber>
    </recommendedName>
</protein>